<name>A0A8J3QHC6_9ACTN</name>
<dbReference type="Proteomes" id="UP000612899">
    <property type="component" value="Unassembled WGS sequence"/>
</dbReference>
<comment type="caution">
    <text evidence="2">The sequence shown here is derived from an EMBL/GenBank/DDBJ whole genome shotgun (WGS) entry which is preliminary data.</text>
</comment>
<evidence type="ECO:0000313" key="3">
    <source>
        <dbReference type="Proteomes" id="UP000612899"/>
    </source>
</evidence>
<dbReference type="Pfam" id="PF20030">
    <property type="entry name" value="bpMoxR"/>
    <property type="match status" value="1"/>
</dbReference>
<dbReference type="InterPro" id="IPR045427">
    <property type="entry name" value="MoxR"/>
</dbReference>
<accession>A0A8J3QHC6</accession>
<sequence length="384" mass="42798">MAHSHETLTRVRQFDAMRATLDDAYVGRGDMIRLLQLAVICQEHLLLIGPSGTAKTDIAGRFTRMLSQSTRFHAMLTRFTEPAELFGPLDIDELTTGKRYSVHTEGMLPQAHFAFLDEVFHASAAILNALHTLLNERVYLNGSRAQPAPLLTLIGAANALPDDPGLRPFADRFLLRLSVQPVAENRLHELLEAGARRERLRSPGAGETDPAMPLADLMQLHRSLPDVRMNDVGDLYEDVVRDLLSLGVQLSDRRIVRAQRLIAGAALIDGHDRARPQHFWPLYHIWCEVSDEDAVRRRIDDVVLADGGLPRMRRSVEEVVAEAAAIVGQTERHTPGALGTGAALGRLARLRKELHRDHPQADAAAEQIGSMIHRLFQRLEDEEQ</sequence>
<gene>
    <name evidence="2" type="ORF">Rhe02_89570</name>
</gene>
<dbReference type="Gene3D" id="3.40.50.300">
    <property type="entry name" value="P-loop containing nucleotide triphosphate hydrolases"/>
    <property type="match status" value="1"/>
</dbReference>
<feature type="domain" description="MoxR" evidence="1">
    <location>
        <begin position="17"/>
        <end position="201"/>
    </location>
</feature>
<evidence type="ECO:0000259" key="1">
    <source>
        <dbReference type="Pfam" id="PF20030"/>
    </source>
</evidence>
<organism evidence="2 3">
    <name type="scientific">Rhizocola hellebori</name>
    <dbReference type="NCBI Taxonomy" id="1392758"/>
    <lineage>
        <taxon>Bacteria</taxon>
        <taxon>Bacillati</taxon>
        <taxon>Actinomycetota</taxon>
        <taxon>Actinomycetes</taxon>
        <taxon>Micromonosporales</taxon>
        <taxon>Micromonosporaceae</taxon>
        <taxon>Rhizocola</taxon>
    </lineage>
</organism>
<dbReference type="SUPFAM" id="SSF52540">
    <property type="entry name" value="P-loop containing nucleoside triphosphate hydrolases"/>
    <property type="match status" value="1"/>
</dbReference>
<dbReference type="InterPro" id="IPR027417">
    <property type="entry name" value="P-loop_NTPase"/>
</dbReference>
<dbReference type="AlphaFoldDB" id="A0A8J3QHC6"/>
<dbReference type="RefSeq" id="WP_203914611.1">
    <property type="nucleotide sequence ID" value="NZ_BONY01000110.1"/>
</dbReference>
<dbReference type="PANTHER" id="PTHR32204:SF0">
    <property type="entry name" value="ATPASE RAVA"/>
    <property type="match status" value="1"/>
</dbReference>
<dbReference type="PANTHER" id="PTHR32204">
    <property type="entry name" value="ATPASE RAVA"/>
    <property type="match status" value="1"/>
</dbReference>
<evidence type="ECO:0000313" key="2">
    <source>
        <dbReference type="EMBL" id="GIH10890.1"/>
    </source>
</evidence>
<dbReference type="EMBL" id="BONY01000110">
    <property type="protein sequence ID" value="GIH10890.1"/>
    <property type="molecule type" value="Genomic_DNA"/>
</dbReference>
<dbReference type="InterPro" id="IPR050513">
    <property type="entry name" value="RavA_ATPases"/>
</dbReference>
<proteinExistence type="predicted"/>
<reference evidence="2" key="1">
    <citation type="submission" date="2021-01" db="EMBL/GenBank/DDBJ databases">
        <title>Whole genome shotgun sequence of Rhizocola hellebori NBRC 109834.</title>
        <authorList>
            <person name="Komaki H."/>
            <person name="Tamura T."/>
        </authorList>
    </citation>
    <scope>NUCLEOTIDE SEQUENCE</scope>
    <source>
        <strain evidence="2">NBRC 109834</strain>
    </source>
</reference>
<protein>
    <recommendedName>
        <fullName evidence="1">MoxR domain-containing protein</fullName>
    </recommendedName>
</protein>
<keyword evidence="3" id="KW-1185">Reference proteome</keyword>